<gene>
    <name evidence="1" type="ORF">RESH_06035</name>
</gene>
<accession>M5RVR9</accession>
<reference evidence="1 2" key="1">
    <citation type="journal article" date="2013" name="Mar. Genomics">
        <title>Expression of sulfatases in Rhodopirellula baltica and the diversity of sulfatases in the genus Rhodopirellula.</title>
        <authorList>
            <person name="Wegner C.E."/>
            <person name="Richter-Heitmann T."/>
            <person name="Klindworth A."/>
            <person name="Klockow C."/>
            <person name="Richter M."/>
            <person name="Achstetter T."/>
            <person name="Glockner F.O."/>
            <person name="Harder J."/>
        </authorList>
    </citation>
    <scope>NUCLEOTIDE SEQUENCE [LARGE SCALE GENOMIC DNA]</scope>
    <source>
        <strain evidence="1 2">SH398</strain>
    </source>
</reference>
<evidence type="ECO:0000313" key="1">
    <source>
        <dbReference type="EMBL" id="EMI23390.1"/>
    </source>
</evidence>
<sequence>MWDTDRLMSRPISEICAEIDAFTPVDEEWLPLDDLIAEALDHSDASAAYPHLLNVFSRFPDDDGAGVFWSIIHGLETFPDYQPTLLAAIRAQPTDLSLTMVNRMLNGGETHVGDTPWLSVLQSVAENNAYSQTVRATASGFVDLHSA</sequence>
<proteinExistence type="predicted"/>
<protein>
    <submittedName>
        <fullName evidence="1">Uncharacterized protein</fullName>
    </submittedName>
</protein>
<dbReference type="PATRIC" id="fig|1263868.3.peg.6546"/>
<name>M5RVR9_9BACT</name>
<comment type="caution">
    <text evidence="1">The sequence shown here is derived from an EMBL/GenBank/DDBJ whole genome shotgun (WGS) entry which is preliminary data.</text>
</comment>
<dbReference type="EMBL" id="ANOF01000198">
    <property type="protein sequence ID" value="EMI23390.1"/>
    <property type="molecule type" value="Genomic_DNA"/>
</dbReference>
<dbReference type="AlphaFoldDB" id="M5RVR9"/>
<dbReference type="Proteomes" id="UP000011996">
    <property type="component" value="Unassembled WGS sequence"/>
</dbReference>
<organism evidence="1 2">
    <name type="scientific">Rhodopirellula europaea SH398</name>
    <dbReference type="NCBI Taxonomy" id="1263868"/>
    <lineage>
        <taxon>Bacteria</taxon>
        <taxon>Pseudomonadati</taxon>
        <taxon>Planctomycetota</taxon>
        <taxon>Planctomycetia</taxon>
        <taxon>Pirellulales</taxon>
        <taxon>Pirellulaceae</taxon>
        <taxon>Rhodopirellula</taxon>
    </lineage>
</organism>
<evidence type="ECO:0000313" key="2">
    <source>
        <dbReference type="Proteomes" id="UP000011996"/>
    </source>
</evidence>